<feature type="compositionally biased region" description="Low complexity" evidence="9">
    <location>
        <begin position="310"/>
        <end position="347"/>
    </location>
</feature>
<feature type="region of interest" description="Disordered" evidence="9">
    <location>
        <begin position="19"/>
        <end position="360"/>
    </location>
</feature>
<accession>A0A6P8FFL6</accession>
<dbReference type="Proteomes" id="UP000515152">
    <property type="component" value="Chromosome 1"/>
</dbReference>
<dbReference type="PANTHER" id="PTHR24037">
    <property type="entry name" value="HEART DEVELOPMENT PROTEIN WITH EGF-LIKE DOMAINS 1"/>
    <property type="match status" value="1"/>
</dbReference>
<evidence type="ECO:0000313" key="13">
    <source>
        <dbReference type="Proteomes" id="UP000515152"/>
    </source>
</evidence>
<feature type="compositionally biased region" description="Polar residues" evidence="9">
    <location>
        <begin position="38"/>
        <end position="65"/>
    </location>
</feature>
<evidence type="ECO:0000313" key="14">
    <source>
        <dbReference type="RefSeq" id="XP_031427203.1"/>
    </source>
</evidence>
<evidence type="ECO:0000256" key="11">
    <source>
        <dbReference type="SAM" id="SignalP"/>
    </source>
</evidence>
<evidence type="ECO:0000256" key="6">
    <source>
        <dbReference type="ARBA" id="ARBA00023136"/>
    </source>
</evidence>
<dbReference type="SUPFAM" id="SSF82671">
    <property type="entry name" value="SEA domain"/>
    <property type="match status" value="1"/>
</dbReference>
<evidence type="ECO:0000256" key="5">
    <source>
        <dbReference type="ARBA" id="ARBA00022737"/>
    </source>
</evidence>
<keyword evidence="7" id="KW-1015">Disulfide bond</keyword>
<dbReference type="AlphaFoldDB" id="A0A6P8FFL6"/>
<evidence type="ECO:0000256" key="9">
    <source>
        <dbReference type="SAM" id="MobiDB-lite"/>
    </source>
</evidence>
<keyword evidence="5" id="KW-0677">Repeat</keyword>
<dbReference type="InterPro" id="IPR000082">
    <property type="entry name" value="SEA_dom"/>
</dbReference>
<dbReference type="InterPro" id="IPR036364">
    <property type="entry name" value="SEA_dom_sf"/>
</dbReference>
<dbReference type="RefSeq" id="XP_031427203.1">
    <property type="nucleotide sequence ID" value="XM_031571343.2"/>
</dbReference>
<evidence type="ECO:0000256" key="8">
    <source>
        <dbReference type="ARBA" id="ARBA00023180"/>
    </source>
</evidence>
<feature type="domain" description="SEA" evidence="12">
    <location>
        <begin position="397"/>
        <end position="510"/>
    </location>
</feature>
<keyword evidence="4 11" id="KW-0732">Signal</keyword>
<evidence type="ECO:0000256" key="2">
    <source>
        <dbReference type="ARBA" id="ARBA00022475"/>
    </source>
</evidence>
<feature type="compositionally biased region" description="Polar residues" evidence="9">
    <location>
        <begin position="182"/>
        <end position="214"/>
    </location>
</feature>
<feature type="signal peptide" evidence="11">
    <location>
        <begin position="1"/>
        <end position="22"/>
    </location>
</feature>
<feature type="compositionally biased region" description="Polar residues" evidence="9">
    <location>
        <begin position="21"/>
        <end position="31"/>
    </location>
</feature>
<feature type="compositionally biased region" description="Low complexity" evidence="9">
    <location>
        <begin position="215"/>
        <end position="245"/>
    </location>
</feature>
<keyword evidence="6 10" id="KW-0472">Membrane</keyword>
<feature type="transmembrane region" description="Helical" evidence="10">
    <location>
        <begin position="576"/>
        <end position="603"/>
    </location>
</feature>
<keyword evidence="3" id="KW-0245">EGF-like domain</keyword>
<dbReference type="GO" id="GO:0005886">
    <property type="term" value="C:plasma membrane"/>
    <property type="evidence" value="ECO:0007669"/>
    <property type="project" value="UniProtKB-SubCell"/>
</dbReference>
<feature type="chain" id="PRO_5028006664" evidence="11">
    <location>
        <begin position="23"/>
        <end position="721"/>
    </location>
</feature>
<keyword evidence="10" id="KW-0812">Transmembrane</keyword>
<feature type="compositionally biased region" description="Low complexity" evidence="9">
    <location>
        <begin position="66"/>
        <end position="95"/>
    </location>
</feature>
<dbReference type="PANTHER" id="PTHR24037:SF7">
    <property type="entry name" value="FLOCCULATION PROTEIN FLO11 ISOFORM X1-RELATED"/>
    <property type="match status" value="1"/>
</dbReference>
<dbReference type="GeneID" id="116221407"/>
<protein>
    <submittedName>
        <fullName evidence="14">Mucin-5AC isoform X6</fullName>
    </submittedName>
</protein>
<name>A0A6P8FFL6_CLUHA</name>
<evidence type="ECO:0000256" key="10">
    <source>
        <dbReference type="SAM" id="Phobius"/>
    </source>
</evidence>
<evidence type="ECO:0000259" key="12">
    <source>
        <dbReference type="PROSITE" id="PS50024"/>
    </source>
</evidence>
<keyword evidence="13" id="KW-1185">Reference proteome</keyword>
<organism evidence="13 14">
    <name type="scientific">Clupea harengus</name>
    <name type="common">Atlantic herring</name>
    <dbReference type="NCBI Taxonomy" id="7950"/>
    <lineage>
        <taxon>Eukaryota</taxon>
        <taxon>Metazoa</taxon>
        <taxon>Chordata</taxon>
        <taxon>Craniata</taxon>
        <taxon>Vertebrata</taxon>
        <taxon>Euteleostomi</taxon>
        <taxon>Actinopterygii</taxon>
        <taxon>Neopterygii</taxon>
        <taxon>Teleostei</taxon>
        <taxon>Clupei</taxon>
        <taxon>Clupeiformes</taxon>
        <taxon>Clupeoidei</taxon>
        <taxon>Clupeidae</taxon>
        <taxon>Clupea</taxon>
    </lineage>
</organism>
<keyword evidence="10" id="KW-1133">Transmembrane helix</keyword>
<dbReference type="PROSITE" id="PS50024">
    <property type="entry name" value="SEA"/>
    <property type="match status" value="1"/>
</dbReference>
<comment type="subcellular location">
    <subcellularLocation>
        <location evidence="1">Cell membrane</location>
    </subcellularLocation>
</comment>
<evidence type="ECO:0000256" key="1">
    <source>
        <dbReference type="ARBA" id="ARBA00004236"/>
    </source>
</evidence>
<dbReference type="Gene3D" id="3.30.70.960">
    <property type="entry name" value="SEA domain"/>
    <property type="match status" value="1"/>
</dbReference>
<evidence type="ECO:0000256" key="3">
    <source>
        <dbReference type="ARBA" id="ARBA00022536"/>
    </source>
</evidence>
<sequence>MTLLHKLLVLSWLVGSGDPSAATSLSPTQAPTADVPTASPTEVTSAAGSGTTAEVTSAASTGTTNEVTSAAGTGTTAEVTSATTTGTTAEEMSSEPVSHSTGTPGPASTETGTTSSVTPLATATPEENTVSTQEMNTAATDITSSSSSTESPVSTEEQTTETASTTTPETTEALPESTSTEVDQSTTRVLESTTMTSSAPETSTVVDPSGTQSMETTAGGQTGGQSTTSAATSQTTEESESTTTEVLPPVQGTTTSSATSSASTTTEASSPSTTTVQPPAETSTMTTVETTANTNTVMQSTQSTTMVEPTMTVQSTASTSTVEVESTASMTTAVQSSTSTTMVTQSSMNGTTPETRPTTPSIDPCTLCPRGSTCVNSTCQCLPGTYLVPGNPPECDDARVFPGDLRLNRTFQPEMADQSSQQFRDTAGSIIRSLNIALRDVPGYINSTVTQLRQGSVIAAVQNIFQTNLEATENSTTAAIQQAITSCTGECGTVLSRATFNSVPLCDLNPGPCSAETTECGAQGGRPSCTCKGGFVSNAYSRHTCIACPSGQRAVGDECVWCAFGYSGFNCNDSSLLAVVVISCVLGGLLLILILALIIYYCITCRRNKQQKDCHSPYTPDDFRRSSWTTQGITPIPRATINPNASLETSLEMTEGGSTHSLVSKRGNTNGLKMGRKTGSYDVTTNDNLGTFKGKNPSRYSYLVQGHENPYFIPGDENKST</sequence>
<feature type="compositionally biased region" description="Polar residues" evidence="9">
    <location>
        <begin position="658"/>
        <end position="671"/>
    </location>
</feature>
<feature type="compositionally biased region" description="Polar residues" evidence="9">
    <location>
        <begin position="96"/>
        <end position="139"/>
    </location>
</feature>
<keyword evidence="8" id="KW-0325">Glycoprotein</keyword>
<feature type="region of interest" description="Disordered" evidence="9">
    <location>
        <begin position="658"/>
        <end position="680"/>
    </location>
</feature>
<evidence type="ECO:0000256" key="7">
    <source>
        <dbReference type="ARBA" id="ARBA00023157"/>
    </source>
</evidence>
<feature type="compositionally biased region" description="Low complexity" evidence="9">
    <location>
        <begin position="253"/>
        <end position="298"/>
    </location>
</feature>
<keyword evidence="2" id="KW-1003">Cell membrane</keyword>
<proteinExistence type="predicted"/>
<feature type="compositionally biased region" description="Polar residues" evidence="9">
    <location>
        <begin position="348"/>
        <end position="360"/>
    </location>
</feature>
<feature type="compositionally biased region" description="Low complexity" evidence="9">
    <location>
        <begin position="140"/>
        <end position="181"/>
    </location>
</feature>
<gene>
    <name evidence="14" type="primary">si:ch211-198m17.1</name>
</gene>
<evidence type="ECO:0000256" key="4">
    <source>
        <dbReference type="ARBA" id="ARBA00022729"/>
    </source>
</evidence>
<reference evidence="14" key="1">
    <citation type="submission" date="2025-08" db="UniProtKB">
        <authorList>
            <consortium name="RefSeq"/>
        </authorList>
    </citation>
    <scope>IDENTIFICATION</scope>
</reference>
<dbReference type="Pfam" id="PF01390">
    <property type="entry name" value="SEA"/>
    <property type="match status" value="1"/>
</dbReference>